<dbReference type="OrthoDB" id="3766406at2759"/>
<proteinExistence type="predicted"/>
<evidence type="ECO:0008006" key="3">
    <source>
        <dbReference type="Google" id="ProtNLM"/>
    </source>
</evidence>
<name>A0A0F7ZIJ9_9HYPO</name>
<dbReference type="EMBL" id="KQ030532">
    <property type="protein sequence ID" value="KJZ73791.1"/>
    <property type="molecule type" value="Genomic_DNA"/>
</dbReference>
<dbReference type="InterPro" id="IPR036047">
    <property type="entry name" value="F-box-like_dom_sf"/>
</dbReference>
<gene>
    <name evidence="1" type="ORF">HIM_06909</name>
</gene>
<evidence type="ECO:0000313" key="2">
    <source>
        <dbReference type="Proteomes" id="UP000054481"/>
    </source>
</evidence>
<sequence length="398" mass="44681">MTLGEAVAELSKIRAGRPRIMAEGNRVSSPKPHGLSAPSVLEQLPVELILEITDYLGPVDRTALALTCHAGLDKLGSDSLRLNANKRRELLMRLERDGFRKPDILCPVCGIFHSARLSLHTGWRLDDGLAQRPCCYDSEARYLYPSSRVVTPYLPRQFHFNTVAAVLRSHRHGWKDYPISVLSSNSEAKLDLIHGGVKMRTSVNAMIVDGRLLAKVEHIILPCSGLVGLRVAASRTSVYLKHNFPRDNCCNHWAWTDIFDRVFAPVPRLGPERRVHRFWDPRPLSELDLRGSLYNFCDVRGCGYCFTDYALGVQDLSDGAGRVLILTTWKDLGAGLSVDDAHWKSHLAQRKRDAVVVREPTELCAIYRAFEVSGPPWPSRANYYSPKLDDATMKAWLS</sequence>
<reference evidence="1 2" key="1">
    <citation type="journal article" date="2014" name="Genome Biol. Evol.">
        <title>Comparative genomics and transcriptomics analyses reveal divergent lifestyle features of nematode endoparasitic fungus Hirsutella minnesotensis.</title>
        <authorList>
            <person name="Lai Y."/>
            <person name="Liu K."/>
            <person name="Zhang X."/>
            <person name="Zhang X."/>
            <person name="Li K."/>
            <person name="Wang N."/>
            <person name="Shu C."/>
            <person name="Wu Y."/>
            <person name="Wang C."/>
            <person name="Bushley K.E."/>
            <person name="Xiang M."/>
            <person name="Liu X."/>
        </authorList>
    </citation>
    <scope>NUCLEOTIDE SEQUENCE [LARGE SCALE GENOMIC DNA]</scope>
    <source>
        <strain evidence="1 2">3608</strain>
    </source>
</reference>
<organism evidence="1 2">
    <name type="scientific">Hirsutella minnesotensis 3608</name>
    <dbReference type="NCBI Taxonomy" id="1043627"/>
    <lineage>
        <taxon>Eukaryota</taxon>
        <taxon>Fungi</taxon>
        <taxon>Dikarya</taxon>
        <taxon>Ascomycota</taxon>
        <taxon>Pezizomycotina</taxon>
        <taxon>Sordariomycetes</taxon>
        <taxon>Hypocreomycetidae</taxon>
        <taxon>Hypocreales</taxon>
        <taxon>Ophiocordycipitaceae</taxon>
        <taxon>Hirsutella</taxon>
    </lineage>
</organism>
<dbReference type="AlphaFoldDB" id="A0A0F7ZIJ9"/>
<dbReference type="CDD" id="cd09917">
    <property type="entry name" value="F-box_SF"/>
    <property type="match status" value="1"/>
</dbReference>
<dbReference type="SUPFAM" id="SSF81383">
    <property type="entry name" value="F-box domain"/>
    <property type="match status" value="1"/>
</dbReference>
<keyword evidence="2" id="KW-1185">Reference proteome</keyword>
<dbReference type="Proteomes" id="UP000054481">
    <property type="component" value="Unassembled WGS sequence"/>
</dbReference>
<evidence type="ECO:0000313" key="1">
    <source>
        <dbReference type="EMBL" id="KJZ73791.1"/>
    </source>
</evidence>
<accession>A0A0F7ZIJ9</accession>
<protein>
    <recommendedName>
        <fullName evidence="3">F-box domain-containing protein</fullName>
    </recommendedName>
</protein>